<dbReference type="AlphaFoldDB" id="A0A7S1VRA8"/>
<name>A0A7S1VRA8_9STRA</name>
<reference evidence="2" key="1">
    <citation type="submission" date="2021-01" db="EMBL/GenBank/DDBJ databases">
        <authorList>
            <person name="Corre E."/>
            <person name="Pelletier E."/>
            <person name="Niang G."/>
            <person name="Scheremetjew M."/>
            <person name="Finn R."/>
            <person name="Kale V."/>
            <person name="Holt S."/>
            <person name="Cochrane G."/>
            <person name="Meng A."/>
            <person name="Brown T."/>
            <person name="Cohen L."/>
        </authorList>
    </citation>
    <scope>NUCLEOTIDE SEQUENCE</scope>
    <source>
        <strain evidence="2">CCMP 410</strain>
    </source>
</reference>
<feature type="signal peptide" evidence="1">
    <location>
        <begin position="1"/>
        <end position="16"/>
    </location>
</feature>
<dbReference type="EMBL" id="HBGK01048853">
    <property type="protein sequence ID" value="CAD9308663.1"/>
    <property type="molecule type" value="Transcribed_RNA"/>
</dbReference>
<evidence type="ECO:0000313" key="2">
    <source>
        <dbReference type="EMBL" id="CAD9308663.1"/>
    </source>
</evidence>
<protein>
    <recommendedName>
        <fullName evidence="3">PS II complex 12 kDa extrinsic protein</fullName>
    </recommendedName>
</protein>
<keyword evidence="1" id="KW-0732">Signal</keyword>
<organism evidence="2">
    <name type="scientific">Grammatophora oceanica</name>
    <dbReference type="NCBI Taxonomy" id="210454"/>
    <lineage>
        <taxon>Eukaryota</taxon>
        <taxon>Sar</taxon>
        <taxon>Stramenopiles</taxon>
        <taxon>Ochrophyta</taxon>
        <taxon>Bacillariophyta</taxon>
        <taxon>Fragilariophyceae</taxon>
        <taxon>Fragilariophycidae</taxon>
        <taxon>Rhabdonematales</taxon>
        <taxon>Grammatophoraceae</taxon>
        <taxon>Grammatophora</taxon>
    </lineage>
</organism>
<evidence type="ECO:0000256" key="1">
    <source>
        <dbReference type="SAM" id="SignalP"/>
    </source>
</evidence>
<feature type="chain" id="PRO_5030538084" description="PS II complex 12 kDa extrinsic protein" evidence="1">
    <location>
        <begin position="17"/>
        <end position="164"/>
    </location>
</feature>
<sequence>MKYIVLAIALIASVSAFAPAVPSARVNTQLAAKKEAKPAAKPFFENIFGMDLFAPNPNVNTYGARSKKKLGGGKLGAKSYVPAGLSKSEYEKVRSADQKVKDERYAKNVKKAGKFQDYTKFYIQRGTDTSDSWIKSVTRGHDMAKTKYDWSGKTETAKKWAKEQ</sequence>
<proteinExistence type="predicted"/>
<evidence type="ECO:0008006" key="3">
    <source>
        <dbReference type="Google" id="ProtNLM"/>
    </source>
</evidence>
<gene>
    <name evidence="2" type="ORF">GOCE00092_LOCUS25623</name>
</gene>
<accession>A0A7S1VRA8</accession>